<feature type="signal peptide" evidence="10">
    <location>
        <begin position="1"/>
        <end position="21"/>
    </location>
</feature>
<evidence type="ECO:0000256" key="6">
    <source>
        <dbReference type="ARBA" id="ARBA00023295"/>
    </source>
</evidence>
<organism evidence="11 12">
    <name type="scientific">Morus notabilis</name>
    <dbReference type="NCBI Taxonomy" id="981085"/>
    <lineage>
        <taxon>Eukaryota</taxon>
        <taxon>Viridiplantae</taxon>
        <taxon>Streptophyta</taxon>
        <taxon>Embryophyta</taxon>
        <taxon>Tracheophyta</taxon>
        <taxon>Spermatophyta</taxon>
        <taxon>Magnoliopsida</taxon>
        <taxon>eudicotyledons</taxon>
        <taxon>Gunneridae</taxon>
        <taxon>Pentapetalae</taxon>
        <taxon>rosids</taxon>
        <taxon>fabids</taxon>
        <taxon>Rosales</taxon>
        <taxon>Moraceae</taxon>
        <taxon>Moreae</taxon>
        <taxon>Morus</taxon>
    </lineage>
</organism>
<evidence type="ECO:0000256" key="2">
    <source>
        <dbReference type="ARBA" id="ARBA00008834"/>
    </source>
</evidence>
<comment type="similarity">
    <text evidence="2 9">Belongs to the glycosyl hydrolase 28 family.</text>
</comment>
<dbReference type="KEGG" id="mnt:21397162"/>
<dbReference type="Gene3D" id="2.160.20.10">
    <property type="entry name" value="Single-stranded right-handed beta-helix, Pectin lyase-like"/>
    <property type="match status" value="1"/>
</dbReference>
<evidence type="ECO:0000313" key="12">
    <source>
        <dbReference type="Proteomes" id="UP000030645"/>
    </source>
</evidence>
<keyword evidence="5 9" id="KW-0378">Hydrolase</keyword>
<dbReference type="PROSITE" id="PS00502">
    <property type="entry name" value="POLYGALACTURONASE"/>
    <property type="match status" value="1"/>
</dbReference>
<dbReference type="SMART" id="SM00710">
    <property type="entry name" value="PbH1"/>
    <property type="match status" value="5"/>
</dbReference>
<comment type="subcellular location">
    <subcellularLocation>
        <location evidence="1">Secreted</location>
        <location evidence="1">Cell wall</location>
    </subcellularLocation>
</comment>
<gene>
    <name evidence="11" type="ORF">L484_014009</name>
</gene>
<dbReference type="Pfam" id="PF00295">
    <property type="entry name" value="Glyco_hydro_28"/>
    <property type="match status" value="1"/>
</dbReference>
<reference evidence="12" key="1">
    <citation type="submission" date="2013-01" db="EMBL/GenBank/DDBJ databases">
        <title>Draft Genome Sequence of a Mulberry Tree, Morus notabilis C.K. Schneid.</title>
        <authorList>
            <person name="He N."/>
            <person name="Zhao S."/>
        </authorList>
    </citation>
    <scope>NUCLEOTIDE SEQUENCE</scope>
</reference>
<evidence type="ECO:0000256" key="8">
    <source>
        <dbReference type="PROSITE-ProRule" id="PRU10052"/>
    </source>
</evidence>
<dbReference type="Proteomes" id="UP000030645">
    <property type="component" value="Unassembled WGS sequence"/>
</dbReference>
<evidence type="ECO:0000256" key="1">
    <source>
        <dbReference type="ARBA" id="ARBA00004191"/>
    </source>
</evidence>
<evidence type="ECO:0008006" key="13">
    <source>
        <dbReference type="Google" id="ProtNLM"/>
    </source>
</evidence>
<accession>W9RBH8</accession>
<evidence type="ECO:0000256" key="10">
    <source>
        <dbReference type="SAM" id="SignalP"/>
    </source>
</evidence>
<dbReference type="FunFam" id="2.160.20.10:FF:000004">
    <property type="entry name" value="Pectin lyase-like superfamily protein"/>
    <property type="match status" value="1"/>
</dbReference>
<dbReference type="SUPFAM" id="SSF51126">
    <property type="entry name" value="Pectin lyase-like"/>
    <property type="match status" value="1"/>
</dbReference>
<feature type="chain" id="PRO_5004929394" description="Exopolygalacturonase" evidence="10">
    <location>
        <begin position="22"/>
        <end position="403"/>
    </location>
</feature>
<dbReference type="GO" id="GO:0071555">
    <property type="term" value="P:cell wall organization"/>
    <property type="evidence" value="ECO:0007669"/>
    <property type="project" value="UniProtKB-KW"/>
</dbReference>
<keyword evidence="12" id="KW-1185">Reference proteome</keyword>
<evidence type="ECO:0000256" key="5">
    <source>
        <dbReference type="ARBA" id="ARBA00022801"/>
    </source>
</evidence>
<dbReference type="InterPro" id="IPR006626">
    <property type="entry name" value="PbH1"/>
</dbReference>
<sequence length="403" mass="44037">MGSSLAHCVCLWFLLVSITNAKSHVRNVFNVMSYGAVADGKTDNSKAIFDAWTHACQSVGGGMVLIPKGTYLVNPVVLKGTCKGQMVFFLQGDLKAPTDQKSWDDIDHWITFQYVDNFVMSGGGSLDGQGASAWPYNTCNKDSHCKKLPVSLRLDFVNNAWISYIKLINSKNFHMNIFACNNIKLEHMHIMAPGDSPNTDGIHIALSTGIKVWDSIISTGDDCLSFGPGMKDVDIWKVQCGPGHGISIGSLGSSPNEKDVQGFIVRNSRFIGTQNGVRIKTWALPHASNVYNITFRRIIMQNVANPIVIDQEYCPSGKCNPQGSSQIQIRDVKFMNIWGTSSSKVAVNLDCSKGKPCQQIVLKDIYLAYKGKDGPAISQCSNVNGVSYGKLQPPSCIQKSQSN</sequence>
<name>W9RBH8_9ROSA</name>
<proteinExistence type="inferred from homology"/>
<dbReference type="AlphaFoldDB" id="W9RBH8"/>
<dbReference type="InterPro" id="IPR012334">
    <property type="entry name" value="Pectin_lyas_fold"/>
</dbReference>
<keyword evidence="7" id="KW-0961">Cell wall biogenesis/degradation</keyword>
<dbReference type="STRING" id="981085.W9RBH8"/>
<keyword evidence="6 9" id="KW-0326">Glycosidase</keyword>
<keyword evidence="3" id="KW-0134">Cell wall</keyword>
<keyword evidence="4" id="KW-0964">Secreted</keyword>
<dbReference type="GO" id="GO:0004650">
    <property type="term" value="F:polygalacturonase activity"/>
    <property type="evidence" value="ECO:0007669"/>
    <property type="project" value="InterPro"/>
</dbReference>
<dbReference type="PANTHER" id="PTHR31375">
    <property type="match status" value="1"/>
</dbReference>
<dbReference type="OrthoDB" id="1177184at2759"/>
<evidence type="ECO:0000256" key="7">
    <source>
        <dbReference type="ARBA" id="ARBA00023316"/>
    </source>
</evidence>
<dbReference type="InterPro" id="IPR011050">
    <property type="entry name" value="Pectin_lyase_fold/virulence"/>
</dbReference>
<dbReference type="eggNOG" id="ENOG502QSBG">
    <property type="taxonomic scope" value="Eukaryota"/>
</dbReference>
<evidence type="ECO:0000256" key="4">
    <source>
        <dbReference type="ARBA" id="ARBA00022525"/>
    </source>
</evidence>
<protein>
    <recommendedName>
        <fullName evidence="13">Exopolygalacturonase</fullName>
    </recommendedName>
</protein>
<dbReference type="GO" id="GO:0005975">
    <property type="term" value="P:carbohydrate metabolic process"/>
    <property type="evidence" value="ECO:0007669"/>
    <property type="project" value="InterPro"/>
</dbReference>
<keyword evidence="10" id="KW-0732">Signal</keyword>
<dbReference type="InterPro" id="IPR000743">
    <property type="entry name" value="Glyco_hydro_28"/>
</dbReference>
<evidence type="ECO:0000256" key="3">
    <source>
        <dbReference type="ARBA" id="ARBA00022512"/>
    </source>
</evidence>
<dbReference type="EMBL" id="KE344832">
    <property type="protein sequence ID" value="EXB81077.1"/>
    <property type="molecule type" value="Genomic_DNA"/>
</dbReference>
<evidence type="ECO:0000313" key="11">
    <source>
        <dbReference type="EMBL" id="EXB81077.1"/>
    </source>
</evidence>
<feature type="active site" evidence="8">
    <location>
        <position position="244"/>
    </location>
</feature>
<evidence type="ECO:0000256" key="9">
    <source>
        <dbReference type="RuleBase" id="RU361169"/>
    </source>
</evidence>